<dbReference type="InterPro" id="IPR018187">
    <property type="entry name" value="Asp/Glu_racemase_AS_1"/>
</dbReference>
<dbReference type="RefSeq" id="WP_057481486.1">
    <property type="nucleotide sequence ID" value="NZ_BMWR01000003.1"/>
</dbReference>
<dbReference type="PANTHER" id="PTHR21198">
    <property type="entry name" value="GLUTAMATE RACEMASE"/>
    <property type="match status" value="1"/>
</dbReference>
<name>A0A0Q9ZKQ5_9FLAO</name>
<dbReference type="SUPFAM" id="SSF53681">
    <property type="entry name" value="Aspartate/glutamate racemase"/>
    <property type="match status" value="2"/>
</dbReference>
<proteinExistence type="predicted"/>
<dbReference type="PROSITE" id="PS51257">
    <property type="entry name" value="PROKAR_LIPOPROTEIN"/>
    <property type="match status" value="1"/>
</dbReference>
<dbReference type="InterPro" id="IPR001920">
    <property type="entry name" value="Asp/Glu_race"/>
</dbReference>
<dbReference type="OrthoDB" id="9801055at2"/>
<reference evidence="2" key="1">
    <citation type="submission" date="2015-10" db="EMBL/GenBank/DDBJ databases">
        <title>Draft genome sequence of Salegentibacter mishustinae KCTC 12263.</title>
        <authorList>
            <person name="Lin W."/>
            <person name="Zheng Q."/>
        </authorList>
    </citation>
    <scope>NUCLEOTIDE SEQUENCE [LARGE SCALE GENOMIC DNA]</scope>
    <source>
        <strain evidence="2">KCTC 12263</strain>
    </source>
</reference>
<dbReference type="PROSITE" id="PS00924">
    <property type="entry name" value="ASP_GLU_RACEMASE_2"/>
    <property type="match status" value="1"/>
</dbReference>
<dbReference type="GO" id="GO:0009252">
    <property type="term" value="P:peptidoglycan biosynthetic process"/>
    <property type="evidence" value="ECO:0007669"/>
    <property type="project" value="TreeGrafter"/>
</dbReference>
<dbReference type="STRING" id="270918.APR42_03535"/>
<dbReference type="GO" id="GO:0008881">
    <property type="term" value="F:glutamate racemase activity"/>
    <property type="evidence" value="ECO:0007669"/>
    <property type="project" value="TreeGrafter"/>
</dbReference>
<dbReference type="EMBL" id="LKTP01000012">
    <property type="protein sequence ID" value="KRG29011.1"/>
    <property type="molecule type" value="Genomic_DNA"/>
</dbReference>
<evidence type="ECO:0000256" key="1">
    <source>
        <dbReference type="ARBA" id="ARBA00023235"/>
    </source>
</evidence>
<keyword evidence="3" id="KW-1185">Reference proteome</keyword>
<evidence type="ECO:0000313" key="3">
    <source>
        <dbReference type="Proteomes" id="UP000051643"/>
    </source>
</evidence>
<gene>
    <name evidence="2" type="ORF">APR42_03535</name>
</gene>
<sequence>MKNFKSQYLLVFLVFFGLSCKDSGKKDLAKNENSEEKDRAIVSTILEEEDSFYHVNFEDYPEMDNSLPIGVFDSGTGGLTVLDALVNFDSYNNQNQEKGSDGAPDFTSEKFIYLADQANMPYGNYSSEEKTDLLIEHILKDTQFLLSDKYYREARDTVFQKDKQSVKSIVIACNTATAYGSEFIREFIDKTGIELKVIGVIDAGARGTLATLRKDENGSIGVMATVGTIASKGYENTLLKVKDELGYIGEIQVFNQGGHGIAEAVDEEPDFINKDLEKPREDYRGPSLNDEKFEIDKTLMDIYNFDFDHGKMLCDNKDTDDCQILQINDSENYVRYHVVSLLEKIRNANNPKPLKAIVLGCTHYPYLTAEINQVLDELYNYQKDGEYIYRDFMAEDIAIVDPAVNVAEELYVYMKQKNLFNPSGDMMNSEFFISVPNTENENVQLDDNGRFPYEYKYGRTEGEIQEYVKVVPFSKNNISEETLDRFKNSIPETYKLVEEFTRSNPKTEYLEESARID</sequence>
<comment type="caution">
    <text evidence="2">The sequence shown here is derived from an EMBL/GenBank/DDBJ whole genome shotgun (WGS) entry which is preliminary data.</text>
</comment>
<evidence type="ECO:0000313" key="2">
    <source>
        <dbReference type="EMBL" id="KRG29011.1"/>
    </source>
</evidence>
<keyword evidence="1" id="KW-0413">Isomerase</keyword>
<dbReference type="InterPro" id="IPR033134">
    <property type="entry name" value="Asp/Glu_racemase_AS_2"/>
</dbReference>
<dbReference type="Gene3D" id="3.40.50.1860">
    <property type="match status" value="2"/>
</dbReference>
<protein>
    <submittedName>
        <fullName evidence="2">Asp/Glu/hydantoin racemase</fullName>
    </submittedName>
</protein>
<dbReference type="PANTHER" id="PTHR21198:SF2">
    <property type="entry name" value="GLUTAMATE RACEMASE"/>
    <property type="match status" value="1"/>
</dbReference>
<accession>A0A0Q9ZKQ5</accession>
<organism evidence="2 3">
    <name type="scientific">Salegentibacter mishustinae</name>
    <dbReference type="NCBI Taxonomy" id="270918"/>
    <lineage>
        <taxon>Bacteria</taxon>
        <taxon>Pseudomonadati</taxon>
        <taxon>Bacteroidota</taxon>
        <taxon>Flavobacteriia</taxon>
        <taxon>Flavobacteriales</taxon>
        <taxon>Flavobacteriaceae</taxon>
        <taxon>Salegentibacter</taxon>
    </lineage>
</organism>
<dbReference type="PROSITE" id="PS00923">
    <property type="entry name" value="ASP_GLU_RACEMASE_1"/>
    <property type="match status" value="1"/>
</dbReference>
<dbReference type="AlphaFoldDB" id="A0A0Q9ZKQ5"/>
<dbReference type="Proteomes" id="UP000051643">
    <property type="component" value="Unassembled WGS sequence"/>
</dbReference>